<accession>A0AB36K5X2</accession>
<sequence length="734" mass="79389">MIKVTGQHTDAAGEPLPLAYIEFRAVMNAGEVLKGTTVTDRTDEKGCYELAIKQGRYAVYAQVAKTTDVDFLGECVIGPETPSSVSLLQLFELSTPLPPESVQEVQQQASQVEKHYQYVVIAVGECQKWNKLVSKNATTAIEAVQQIESLSSAVSSDTEEVRRLAELVSEVTGQTMVYKGAWDASTGRYPIDPNLAVGWMFKVSRGGVIGGVEYLVNDSIIFNGEDWDHISNKESVVSVNGKTGHVSISKADLDLDKVRNVASYSQSELDKALAKKLNVESIAKAANKLSTARKISLAGGAEGFAEWDGSGDVTIKVLVKDKHQHAIASIQGLEDVLKRLISNDDARLSDSREWLAETVTQAEASEGKSPTRRAWSALRVRQAIDAVVGQISNATSKMAGWMSPADKSKLDGIASSATKNSHDAHLLARENHTGMQPISSIKGLSQKLAEFVSTSIVGKANGVAALGGDGKVPADQLPPVGMQPHNHDERYFTRHQADTRYLKQDGTATNAKALGGIKPEGYLREDVKGYLNKGLYVRGQLVVEEGHRNVGLIGTYDAKKTQQIWSMGENYLSDANGSDFGNLYGLAYKHENNTTGGAMAGGHQAVWCQSGKPTCSLGNGIWTAGDITAFSDKRVKRNLVRIPGALAKVSQLNGYTFERTDVMFDEHGHPLSPLRQTGLVAQEVLAVLPEAVRGGPNDQNKDGYYSVAYGNLVGLLVEAIKEQQVQINQLKRKH</sequence>
<organism evidence="2 3">
    <name type="scientific">Salinivibrio kushneri</name>
    <dbReference type="NCBI Taxonomy" id="1908198"/>
    <lineage>
        <taxon>Bacteria</taxon>
        <taxon>Pseudomonadati</taxon>
        <taxon>Pseudomonadota</taxon>
        <taxon>Gammaproteobacteria</taxon>
        <taxon>Vibrionales</taxon>
        <taxon>Vibrionaceae</taxon>
        <taxon>Salinivibrio</taxon>
    </lineage>
</organism>
<dbReference type="InterPro" id="IPR013609">
    <property type="entry name" value="Stf-like_N"/>
</dbReference>
<dbReference type="RefSeq" id="WP_077458769.1">
    <property type="nucleotide sequence ID" value="NZ_MUEO01000025.1"/>
</dbReference>
<evidence type="ECO:0000313" key="3">
    <source>
        <dbReference type="Proteomes" id="UP000188726"/>
    </source>
</evidence>
<dbReference type="Pfam" id="PF08400">
    <property type="entry name" value="phage_tail_N"/>
    <property type="match status" value="1"/>
</dbReference>
<name>A0AB36K5X2_9GAMM</name>
<dbReference type="InterPro" id="IPR030392">
    <property type="entry name" value="S74_ICA"/>
</dbReference>
<proteinExistence type="predicted"/>
<dbReference type="AlphaFoldDB" id="A0AB36K5X2"/>
<evidence type="ECO:0000259" key="1">
    <source>
        <dbReference type="PROSITE" id="PS51688"/>
    </source>
</evidence>
<feature type="domain" description="Peptidase S74" evidence="1">
    <location>
        <begin position="631"/>
        <end position="734"/>
    </location>
</feature>
<dbReference type="Pfam" id="PF13884">
    <property type="entry name" value="Peptidase_S74"/>
    <property type="match status" value="1"/>
</dbReference>
<reference evidence="2 3" key="1">
    <citation type="journal article" date="2017" name="Genome Announc.">
        <title>Draft Genome Sequences of Salinivibrio proteolyticus, Salinivibrio sharmensis, Salinivibrio siamensis, Salinivibrio costicola subsp. alcaliphilus, Salinivibrio costicola subsp. vallismortis, and 29 New Isolates Belonging to the Genus Salinivibrio.</title>
        <authorList>
            <person name="Lopez-Hermoso C."/>
            <person name="de la Haba R.R."/>
            <person name="Sanchez-Porro C."/>
            <person name="Bayliss S.C."/>
            <person name="Feil E.J."/>
            <person name="Ventosa A."/>
        </authorList>
    </citation>
    <scope>NUCLEOTIDE SEQUENCE [LARGE SCALE GENOMIC DNA]</scope>
    <source>
        <strain evidence="2 3">IC202</strain>
    </source>
</reference>
<dbReference type="Proteomes" id="UP000188726">
    <property type="component" value="Unassembled WGS sequence"/>
</dbReference>
<protein>
    <recommendedName>
        <fullName evidence="1">Peptidase S74 domain-containing protein</fullName>
    </recommendedName>
</protein>
<comment type="caution">
    <text evidence="2">The sequence shown here is derived from an EMBL/GenBank/DDBJ whole genome shotgun (WGS) entry which is preliminary data.</text>
</comment>
<evidence type="ECO:0000313" key="2">
    <source>
        <dbReference type="EMBL" id="OOE43435.1"/>
    </source>
</evidence>
<gene>
    <name evidence="2" type="ORF">BZG09_10670</name>
</gene>
<dbReference type="PROSITE" id="PS51688">
    <property type="entry name" value="ICA"/>
    <property type="match status" value="1"/>
</dbReference>
<dbReference type="EMBL" id="MUEO01000025">
    <property type="protein sequence ID" value="OOE43435.1"/>
    <property type="molecule type" value="Genomic_DNA"/>
</dbReference>